<dbReference type="InterPro" id="IPR006531">
    <property type="entry name" value="Gp5/Vgr_OB"/>
</dbReference>
<dbReference type="NCBIfam" id="TIGR03361">
    <property type="entry name" value="VI_Rhs_Vgr"/>
    <property type="match status" value="1"/>
</dbReference>
<reference evidence="8" key="2">
    <citation type="submission" date="2022-05" db="EMBL/GenBank/DDBJ databases">
        <authorList>
            <person name="Kunte H.-J."/>
        </authorList>
    </citation>
    <scope>NUCLEOTIDE SEQUENCE</scope>
    <source>
        <strain evidence="8">G5</strain>
    </source>
</reference>
<gene>
    <name evidence="8" type="primary">vgrG</name>
    <name evidence="8" type="ORF">M5D45_18925</name>
</gene>
<dbReference type="NCBIfam" id="TIGR01646">
    <property type="entry name" value="vgr_GE"/>
    <property type="match status" value="1"/>
</dbReference>
<dbReference type="InterPro" id="IPR006533">
    <property type="entry name" value="T6SS_Vgr_RhsGE"/>
</dbReference>
<evidence type="ECO:0000256" key="1">
    <source>
        <dbReference type="ARBA" id="ARBA00004613"/>
    </source>
</evidence>
<dbReference type="SUPFAM" id="SSF69279">
    <property type="entry name" value="Phage tail proteins"/>
    <property type="match status" value="2"/>
</dbReference>
<dbReference type="Pfam" id="PF13296">
    <property type="entry name" value="T6SS_Vgr"/>
    <property type="match status" value="1"/>
</dbReference>
<dbReference type="SUPFAM" id="SSF69349">
    <property type="entry name" value="Phage fibre proteins"/>
    <property type="match status" value="1"/>
</dbReference>
<dbReference type="SUPFAM" id="SSF69255">
    <property type="entry name" value="gp5 N-terminal domain-like"/>
    <property type="match status" value="1"/>
</dbReference>
<proteinExistence type="inferred from homology"/>
<evidence type="ECO:0000256" key="4">
    <source>
        <dbReference type="SAM" id="MobiDB-lite"/>
    </source>
</evidence>
<reference evidence="8" key="1">
    <citation type="journal article" date="2022" name="Microbiol. Resour. Announc.">
        <title>Genome Sequence of Cupriavidus campinensis Strain G5, a Member of a Bacterial Consortium Capable of Polyethylene Degradation.</title>
        <authorList>
            <person name="Schneider B."/>
            <person name="Pfeiffer F."/>
            <person name="Dyall-Smith M."/>
            <person name="Kunte H.J."/>
        </authorList>
    </citation>
    <scope>NUCLEOTIDE SEQUENCE</scope>
    <source>
        <strain evidence="8">G5</strain>
    </source>
</reference>
<dbReference type="Pfam" id="PF05954">
    <property type="entry name" value="Phage_GPD"/>
    <property type="match status" value="1"/>
</dbReference>
<dbReference type="InterPro" id="IPR028244">
    <property type="entry name" value="T6SS_Rhs_Vgr_dom"/>
</dbReference>
<name>A0AAE9L3P0_9BURK</name>
<dbReference type="Pfam" id="PF10106">
    <property type="entry name" value="DUF2345"/>
    <property type="match status" value="1"/>
</dbReference>
<feature type="region of interest" description="Disordered" evidence="4">
    <location>
        <begin position="17"/>
        <end position="42"/>
    </location>
</feature>
<dbReference type="Pfam" id="PF04717">
    <property type="entry name" value="Phage_base_V"/>
    <property type="match status" value="1"/>
</dbReference>
<dbReference type="AlphaFoldDB" id="A0AAE9L3P0"/>
<dbReference type="InterPro" id="IPR017847">
    <property type="entry name" value="T6SS_RhsGE_Vgr_subset"/>
</dbReference>
<dbReference type="Gene3D" id="2.40.50.230">
    <property type="entry name" value="Gp5 N-terminal domain"/>
    <property type="match status" value="1"/>
</dbReference>
<dbReference type="InterPro" id="IPR037026">
    <property type="entry name" value="Vgr_OB-fold_dom_sf"/>
</dbReference>
<dbReference type="GO" id="GO:0005576">
    <property type="term" value="C:extracellular region"/>
    <property type="evidence" value="ECO:0007669"/>
    <property type="project" value="UniProtKB-SubCell"/>
</dbReference>
<evidence type="ECO:0000313" key="9">
    <source>
        <dbReference type="Proteomes" id="UP001056132"/>
    </source>
</evidence>
<dbReference type="KEGG" id="ccam:M5D45_18925"/>
<evidence type="ECO:0000313" key="8">
    <source>
        <dbReference type="EMBL" id="URF07287.1"/>
    </source>
</evidence>
<comment type="similarity">
    <text evidence="2">Belongs to the VgrG protein family.</text>
</comment>
<evidence type="ECO:0000259" key="7">
    <source>
        <dbReference type="Pfam" id="PF13296"/>
    </source>
</evidence>
<dbReference type="Gene3D" id="4.10.220.110">
    <property type="match status" value="1"/>
</dbReference>
<dbReference type="RefSeq" id="WP_250025744.1">
    <property type="nucleotide sequence ID" value="NZ_CP097331.1"/>
</dbReference>
<comment type="subcellular location">
    <subcellularLocation>
        <location evidence="1">Secreted</location>
    </subcellularLocation>
</comment>
<evidence type="ECO:0000256" key="2">
    <source>
        <dbReference type="ARBA" id="ARBA00005558"/>
    </source>
</evidence>
<dbReference type="Gene3D" id="3.55.50.10">
    <property type="entry name" value="Baseplate protein-like domains"/>
    <property type="match status" value="1"/>
</dbReference>
<dbReference type="Proteomes" id="UP001056132">
    <property type="component" value="Chromosome 2"/>
</dbReference>
<evidence type="ECO:0000259" key="5">
    <source>
        <dbReference type="Pfam" id="PF04717"/>
    </source>
</evidence>
<organism evidence="8 9">
    <name type="scientific">Cupriavidus campinensis</name>
    <dbReference type="NCBI Taxonomy" id="151783"/>
    <lineage>
        <taxon>Bacteria</taxon>
        <taxon>Pseudomonadati</taxon>
        <taxon>Pseudomonadota</taxon>
        <taxon>Betaproteobacteria</taxon>
        <taxon>Burkholderiales</taxon>
        <taxon>Burkholderiaceae</taxon>
        <taxon>Cupriavidus</taxon>
    </lineage>
</organism>
<feature type="domain" description="DUF2345" evidence="6">
    <location>
        <begin position="682"/>
        <end position="824"/>
    </location>
</feature>
<protein>
    <submittedName>
        <fullName evidence="8">Type VI secretion system tip protein VgrG</fullName>
    </submittedName>
</protein>
<feature type="domain" description="Gp5/Type VI secretion system Vgr protein OB-fold" evidence="5">
    <location>
        <begin position="451"/>
        <end position="515"/>
    </location>
</feature>
<dbReference type="Gene3D" id="2.30.110.50">
    <property type="match status" value="1"/>
</dbReference>
<dbReference type="InterPro" id="IPR018769">
    <property type="entry name" value="VgrG2_DUF2345"/>
</dbReference>
<feature type="domain" description="Putative type VI secretion system Rhs element associated Vgr" evidence="7">
    <location>
        <begin position="540"/>
        <end position="647"/>
    </location>
</feature>
<dbReference type="PANTHER" id="PTHR32305:SF15">
    <property type="entry name" value="PROTEIN RHSA-RELATED"/>
    <property type="match status" value="1"/>
</dbReference>
<evidence type="ECO:0000256" key="3">
    <source>
        <dbReference type="ARBA" id="ARBA00022525"/>
    </source>
</evidence>
<dbReference type="InterPro" id="IPR050708">
    <property type="entry name" value="T6SS_VgrG/RHS"/>
</dbReference>
<accession>A0AAE9L3P0</accession>
<keyword evidence="3" id="KW-0964">Secreted</keyword>
<dbReference type="EMBL" id="CP097331">
    <property type="protein sequence ID" value="URF07287.1"/>
    <property type="molecule type" value="Genomic_DNA"/>
</dbReference>
<dbReference type="PANTHER" id="PTHR32305">
    <property type="match status" value="1"/>
</dbReference>
<sequence length="1018" mass="109032">MMRAFRRIVLAAPCGKPAHTAVQPSSCIDRSDMREPSPLPSRTVSVRCAGLPTLMGTPALVFSRLSGTERLCELFEYEVELKTPDARHAPSGPAANLDTHALRGQELTVAIELDGSGAGPSGRIGAGTREITGLITGVRGPIPQGRQIAYCLTLRPWLWLATLTTDYRVFQQQTVVEILDALLCAYAFPVEWRVDAARYPSREYQVQYGESDFDFFQRLTQEWGISWHIAHSDGKHRLVLTDANSAFAPYSSAAYHTIRWQRSADRIDEECLHAFVLHDRLVSGQWASSDYDFVKPGADLAVRSAAPLDTAHAEAEVYEYPGDHGQPATDNDPWREGGHVAGLRMEALRQHGSRASGRGHVRAMVPGCTFKLSHFVQDRANREYLILGADLEIEDVPEASGIGQQWRCEVAFTAQPTNVLFRPERTQPKPRASGPQTATVVGPEGEETWTDAYGRIRIQMHWDRIGQRNANSSCWVRVSSAWQGNRFGAVHVPRIGQEVVVEHLNGDPDCPIVTGRVPNRLNMPQWPLPAQHALSGFVSKELHGERANAFVQDDTQGEIQTQLQSDHQTSWLGLGFLTRVLHGAGRKDKRGEGFELRTDGQGVVRAHGMLLTTERRANASAHHKDLGETVERLAVARAQQETLAALAQQHAAQDAADQAEVASAIQQQNDDIHGTGVANADAGSFPELAAPHLVLASPAGIEATTARSTHLASGEHLALTSGGHTSLAVGKRLLASASRGVRIFIQSMGWRLVAAGGDIDLRALRDSINLLARIGITATADRITLSARQQLVISGGGSSTTYDAGGITHRTGAAYVIRTASYALITAQRGAAAFPPPRKPGQGNLELFNHYANRTGIGGEFRVEDALGKAVTGRLNAKGFAAVGGLAPGPATVRFGKDPADTWVEASHVGQPEWPPRAAGQAGASAMADSAAGFVAGQVLAAASRASETSQALQIAQQLTTAVKGIPDGLAAFGLSGAQALLGQAMPIAMPTSMAVPALAKAVSHPARPSMTTPGFVS</sequence>
<evidence type="ECO:0000259" key="6">
    <source>
        <dbReference type="Pfam" id="PF10106"/>
    </source>
</evidence>